<evidence type="ECO:0000313" key="2">
    <source>
        <dbReference type="RefSeq" id="XP_014506450.1"/>
    </source>
</evidence>
<reference evidence="2" key="2">
    <citation type="submission" date="2025-08" db="UniProtKB">
        <authorList>
            <consortium name="RefSeq"/>
        </authorList>
    </citation>
    <scope>IDENTIFICATION</scope>
    <source>
        <tissue evidence="2">Leaf</tissue>
    </source>
</reference>
<reference evidence="1" key="1">
    <citation type="journal article" date="2014" name="Nat. Commun.">
        <title>Genome sequence of mungbean and insights into evolution within Vigna species.</title>
        <authorList>
            <person name="Kang Y.J."/>
            <person name="Kim S.K."/>
            <person name="Kim M.Y."/>
            <person name="Lestari P."/>
            <person name="Kim K.H."/>
            <person name="Ha B.K."/>
            <person name="Jun T.H."/>
            <person name="Hwang W.J."/>
            <person name="Lee T."/>
            <person name="Lee J."/>
            <person name="Shim S."/>
            <person name="Yoon M.Y."/>
            <person name="Jang Y.E."/>
            <person name="Han K.S."/>
            <person name="Taeprayoon P."/>
            <person name="Yoon N."/>
            <person name="Somta P."/>
            <person name="Tanya P."/>
            <person name="Kim K.S."/>
            <person name="Gwag J.G."/>
            <person name="Moon J.K."/>
            <person name="Lee Y.H."/>
            <person name="Park B.S."/>
            <person name="Bombarely A."/>
            <person name="Doyle J.J."/>
            <person name="Jackson S.A."/>
            <person name="Schafleitner R."/>
            <person name="Srinives P."/>
            <person name="Varshney R.K."/>
            <person name="Lee S.H."/>
        </authorList>
    </citation>
    <scope>NUCLEOTIDE SEQUENCE [LARGE SCALE GENOMIC DNA]</scope>
    <source>
        <strain evidence="1">cv. VC1973A</strain>
    </source>
</reference>
<gene>
    <name evidence="2" type="primary">LOC106766218</name>
</gene>
<dbReference type="AlphaFoldDB" id="A0A1S3UK90"/>
<dbReference type="CDD" id="cd09272">
    <property type="entry name" value="RNase_HI_RT_Ty1"/>
    <property type="match status" value="1"/>
</dbReference>
<dbReference type="GeneID" id="106766218"/>
<sequence length="159" mass="18627">MHAKDILRKVNMMKCNPVSTPMEPRKKLSKNEERYHVGASRYRSLIESLKYLTNRRPNLMLNVEVTTYIMEEPIYTHWKTLKRILRYMNGTLSFGLMYTKSDIYQLSGYLNTDWCEDVGDQKSTTGYVFFMGDTTFTWLSKKQPTVALSMCEDEYVAAS</sequence>
<dbReference type="OrthoDB" id="1922643at2759"/>
<keyword evidence="1" id="KW-1185">Reference proteome</keyword>
<dbReference type="KEGG" id="vra:106766218"/>
<dbReference type="STRING" id="3916.A0A1S3UK90"/>
<evidence type="ECO:0000313" key="1">
    <source>
        <dbReference type="Proteomes" id="UP000087766"/>
    </source>
</evidence>
<organism evidence="1 2">
    <name type="scientific">Vigna radiata var. radiata</name>
    <name type="common">Mung bean</name>
    <name type="synonym">Phaseolus aureus</name>
    <dbReference type="NCBI Taxonomy" id="3916"/>
    <lineage>
        <taxon>Eukaryota</taxon>
        <taxon>Viridiplantae</taxon>
        <taxon>Streptophyta</taxon>
        <taxon>Embryophyta</taxon>
        <taxon>Tracheophyta</taxon>
        <taxon>Spermatophyta</taxon>
        <taxon>Magnoliopsida</taxon>
        <taxon>eudicotyledons</taxon>
        <taxon>Gunneridae</taxon>
        <taxon>Pentapetalae</taxon>
        <taxon>rosids</taxon>
        <taxon>fabids</taxon>
        <taxon>Fabales</taxon>
        <taxon>Fabaceae</taxon>
        <taxon>Papilionoideae</taxon>
        <taxon>50 kb inversion clade</taxon>
        <taxon>NPAAA clade</taxon>
        <taxon>indigoferoid/millettioid clade</taxon>
        <taxon>Phaseoleae</taxon>
        <taxon>Vigna</taxon>
    </lineage>
</organism>
<dbReference type="PANTHER" id="PTHR11439:SF517">
    <property type="entry name" value="CYSTEINE-RICH RLK (RECEPTOR-LIKE PROTEIN KINASE) 8"/>
    <property type="match status" value="1"/>
</dbReference>
<dbReference type="PANTHER" id="PTHR11439">
    <property type="entry name" value="GAG-POL-RELATED RETROTRANSPOSON"/>
    <property type="match status" value="1"/>
</dbReference>
<dbReference type="Proteomes" id="UP000087766">
    <property type="component" value="Chromosome 7"/>
</dbReference>
<proteinExistence type="predicted"/>
<name>A0A1S3UK90_VIGRR</name>
<dbReference type="RefSeq" id="XP_014506450.1">
    <property type="nucleotide sequence ID" value="XM_014650964.1"/>
</dbReference>
<protein>
    <submittedName>
        <fullName evidence="2">Uncharacterized protein LOC106766218</fullName>
    </submittedName>
</protein>
<accession>A0A1S3UK90</accession>